<dbReference type="GO" id="GO:0009231">
    <property type="term" value="P:riboflavin biosynthetic process"/>
    <property type="evidence" value="ECO:0007669"/>
    <property type="project" value="UniProtKB-UniPathway"/>
</dbReference>
<comment type="pathway">
    <text evidence="2 15">Cofactor biosynthesis; riboflavin biosynthesis; 5-amino-6-(D-ribitylamino)uracil from GTP: step 2/4.</text>
</comment>
<dbReference type="InterPro" id="IPR011549">
    <property type="entry name" value="RibD_C"/>
</dbReference>
<evidence type="ECO:0000256" key="16">
    <source>
        <dbReference type="PIRSR" id="PIRSR006769-1"/>
    </source>
</evidence>
<dbReference type="GO" id="GO:0008703">
    <property type="term" value="F:5-amino-6-(5-phosphoribosylamino)uracil reductase activity"/>
    <property type="evidence" value="ECO:0007669"/>
    <property type="project" value="UniProtKB-EC"/>
</dbReference>
<evidence type="ECO:0000256" key="13">
    <source>
        <dbReference type="ARBA" id="ARBA00049861"/>
    </source>
</evidence>
<dbReference type="InterPro" id="IPR004794">
    <property type="entry name" value="Eubact_RibD"/>
</dbReference>
<evidence type="ECO:0000256" key="3">
    <source>
        <dbReference type="ARBA" id="ARBA00004910"/>
    </source>
</evidence>
<evidence type="ECO:0000256" key="15">
    <source>
        <dbReference type="PIRNR" id="PIRNR006769"/>
    </source>
</evidence>
<dbReference type="InterPro" id="IPR016193">
    <property type="entry name" value="Cytidine_deaminase-like"/>
</dbReference>
<feature type="binding site" evidence="18">
    <location>
        <position position="50"/>
    </location>
    <ligand>
        <name>Zn(2+)</name>
        <dbReference type="ChEBI" id="CHEBI:29105"/>
        <note>catalytic</note>
    </ligand>
</feature>
<dbReference type="EC" id="3.5.4.26" evidence="15"/>
<dbReference type="Gene3D" id="3.40.140.10">
    <property type="entry name" value="Cytidine Deaminase, domain 2"/>
    <property type="match status" value="1"/>
</dbReference>
<feature type="binding site" evidence="17">
    <location>
        <position position="293"/>
    </location>
    <ligand>
        <name>substrate</name>
    </ligand>
</feature>
<evidence type="ECO:0000256" key="5">
    <source>
        <dbReference type="ARBA" id="ARBA00007417"/>
    </source>
</evidence>
<comment type="pathway">
    <text evidence="3 15">Cofactor biosynthesis; riboflavin biosynthesis; 5-amino-6-(D-ribitylamino)uracil from GTP: step 3/4.</text>
</comment>
<dbReference type="InterPro" id="IPR002734">
    <property type="entry name" value="RibDG_C"/>
</dbReference>
<evidence type="ECO:0000256" key="7">
    <source>
        <dbReference type="ARBA" id="ARBA00022723"/>
    </source>
</evidence>
<feature type="binding site" evidence="18">
    <location>
        <position position="75"/>
    </location>
    <ligand>
        <name>Zn(2+)</name>
        <dbReference type="ChEBI" id="CHEBI:29105"/>
        <note>catalytic</note>
    </ligand>
</feature>
<dbReference type="AlphaFoldDB" id="A0A415E4A1"/>
<dbReference type="Gene3D" id="3.40.430.10">
    <property type="entry name" value="Dihydrofolate Reductase, subunit A"/>
    <property type="match status" value="1"/>
</dbReference>
<feature type="binding site" evidence="17">
    <location>
        <position position="221"/>
    </location>
    <ligand>
        <name>NADP(+)</name>
        <dbReference type="ChEBI" id="CHEBI:58349"/>
    </ligand>
</feature>
<dbReference type="EC" id="1.1.1.193" evidence="15"/>
<dbReference type="PROSITE" id="PS51747">
    <property type="entry name" value="CYT_DCMP_DEAMINASES_2"/>
    <property type="match status" value="1"/>
</dbReference>
<dbReference type="NCBIfam" id="TIGR00227">
    <property type="entry name" value="ribD_Cterm"/>
    <property type="match status" value="1"/>
</dbReference>
<evidence type="ECO:0000256" key="18">
    <source>
        <dbReference type="PIRSR" id="PIRSR006769-3"/>
    </source>
</evidence>
<accession>A0A415E4A1</accession>
<dbReference type="PANTHER" id="PTHR38011:SF7">
    <property type="entry name" value="2,5-DIAMINO-6-RIBOSYLAMINO-4(3H)-PYRIMIDINONE 5'-PHOSPHATE REDUCTASE"/>
    <property type="match status" value="1"/>
</dbReference>
<evidence type="ECO:0000256" key="10">
    <source>
        <dbReference type="ARBA" id="ARBA00022857"/>
    </source>
</evidence>
<sequence length="367" mass="39817">MSNRKYMELAIELAEKARGFTNPNPLVGAVIVKEDRIIGRGYHEKYGQLHAERNALASCTEDPKGAVMYVTLEPCCHYGKTPPCTEAIIAGGLSKVFIGSRDPNPLVSGKGVKMLQNAGIEVTTDFMKEECDALNPVFFHFIIHQTPYVVMKYAMTMDGKIATVTGASKWITGEKARENVHRDRHHYAAIMAGKGTIIKDDPLLTCRMNGGKHPIRIICDSQLTIPITAKVVTTTAEAATIIATSCRDKDRQQPYIDQGCRILEIPLSADNHLSLPHLMKDLAADGIDSILLEGGGALNWSALEAGIVNKVQTYIAPKIFGGETAKTPVAGVGVALPSQAYQLVNPKFTAMGDDILIESEVLPCSQE</sequence>
<evidence type="ECO:0000256" key="1">
    <source>
        <dbReference type="ARBA" id="ARBA00002151"/>
    </source>
</evidence>
<dbReference type="GO" id="GO:0008270">
    <property type="term" value="F:zinc ion binding"/>
    <property type="evidence" value="ECO:0007669"/>
    <property type="project" value="InterPro"/>
</dbReference>
<evidence type="ECO:0000256" key="14">
    <source>
        <dbReference type="ARBA" id="ARBA00049886"/>
    </source>
</evidence>
<gene>
    <name evidence="20" type="primary">ribD</name>
    <name evidence="20" type="ORF">DW099_08750</name>
</gene>
<evidence type="ECO:0000256" key="6">
    <source>
        <dbReference type="ARBA" id="ARBA00022619"/>
    </source>
</evidence>
<evidence type="ECO:0000259" key="19">
    <source>
        <dbReference type="PROSITE" id="PS51747"/>
    </source>
</evidence>
<comment type="catalytic activity">
    <reaction evidence="13 15">
        <text>5-amino-6-(5-phospho-D-ribitylamino)uracil + NADP(+) = 5-amino-6-(5-phospho-D-ribosylamino)uracil + NADPH + H(+)</text>
        <dbReference type="Rhea" id="RHEA:17845"/>
        <dbReference type="ChEBI" id="CHEBI:15378"/>
        <dbReference type="ChEBI" id="CHEBI:57783"/>
        <dbReference type="ChEBI" id="CHEBI:58349"/>
        <dbReference type="ChEBI" id="CHEBI:58421"/>
        <dbReference type="ChEBI" id="CHEBI:58453"/>
        <dbReference type="EC" id="1.1.1.193"/>
    </reaction>
</comment>
<evidence type="ECO:0000256" key="17">
    <source>
        <dbReference type="PIRSR" id="PIRSR006769-2"/>
    </source>
</evidence>
<feature type="binding site" evidence="18">
    <location>
        <position position="84"/>
    </location>
    <ligand>
        <name>Zn(2+)</name>
        <dbReference type="ChEBI" id="CHEBI:29105"/>
        <note>catalytic</note>
    </ligand>
</feature>
<dbReference type="CDD" id="cd01284">
    <property type="entry name" value="Riboflavin_deaminase-reductase"/>
    <property type="match status" value="1"/>
</dbReference>
<organism evidence="20 21">
    <name type="scientific">Emergencia timonensis</name>
    <dbReference type="NCBI Taxonomy" id="1776384"/>
    <lineage>
        <taxon>Bacteria</taxon>
        <taxon>Bacillati</taxon>
        <taxon>Bacillota</taxon>
        <taxon>Clostridia</taxon>
        <taxon>Peptostreptococcales</taxon>
        <taxon>Anaerovoracaceae</taxon>
        <taxon>Emergencia</taxon>
    </lineage>
</organism>
<feature type="binding site" evidence="17">
    <location>
        <position position="207"/>
    </location>
    <ligand>
        <name>substrate</name>
    </ligand>
</feature>
<evidence type="ECO:0000256" key="2">
    <source>
        <dbReference type="ARBA" id="ARBA00004882"/>
    </source>
</evidence>
<keyword evidence="6 15" id="KW-0686">Riboflavin biosynthesis</keyword>
<dbReference type="SUPFAM" id="SSF53927">
    <property type="entry name" value="Cytidine deaminase-like"/>
    <property type="match status" value="1"/>
</dbReference>
<keyword evidence="11 15" id="KW-0560">Oxidoreductase</keyword>
<protein>
    <recommendedName>
        <fullName evidence="15">Riboflavin biosynthesis protein RibD</fullName>
    </recommendedName>
    <domain>
        <recommendedName>
            <fullName evidence="15">Diaminohydroxyphosphoribosylaminopyrimidine deaminase</fullName>
            <shortName evidence="15">DRAP deaminase</shortName>
            <ecNumber evidence="15">3.5.4.26</ecNumber>
        </recommendedName>
        <alternativeName>
            <fullName evidence="15">Riboflavin-specific deaminase</fullName>
        </alternativeName>
    </domain>
    <domain>
        <recommendedName>
            <fullName evidence="15">5-amino-6-(5-phosphoribosylamino)uracil reductase</fullName>
            <ecNumber evidence="15">1.1.1.193</ecNumber>
        </recommendedName>
        <alternativeName>
            <fullName evidence="15">HTP reductase</fullName>
        </alternativeName>
    </domain>
</protein>
<comment type="similarity">
    <text evidence="5 15">In the C-terminal section; belongs to the HTP reductase family.</text>
</comment>
<dbReference type="GO" id="GO:0050661">
    <property type="term" value="F:NADP binding"/>
    <property type="evidence" value="ECO:0007669"/>
    <property type="project" value="InterPro"/>
</dbReference>
<keyword evidence="7 15" id="KW-0479">Metal-binding</keyword>
<evidence type="ECO:0000256" key="11">
    <source>
        <dbReference type="ARBA" id="ARBA00023002"/>
    </source>
</evidence>
<feature type="binding site" evidence="17">
    <location>
        <position position="168"/>
    </location>
    <ligand>
        <name>substrate</name>
    </ligand>
</feature>
<dbReference type="Pfam" id="PF00383">
    <property type="entry name" value="dCMP_cyt_deam_1"/>
    <property type="match status" value="1"/>
</dbReference>
<keyword evidence="10 15" id="KW-0521">NADP</keyword>
<feature type="active site" description="Proton donor" evidence="16">
    <location>
        <position position="52"/>
    </location>
</feature>
<dbReference type="PANTHER" id="PTHR38011">
    <property type="entry name" value="DIHYDROFOLATE REDUCTASE FAMILY PROTEIN (AFU_ORTHOLOGUE AFUA_8G06820)"/>
    <property type="match status" value="1"/>
</dbReference>
<comment type="catalytic activity">
    <reaction evidence="14 15">
        <text>2,5-diamino-6-hydroxy-4-(5-phosphoribosylamino)-pyrimidine + H2O + H(+) = 5-amino-6-(5-phospho-D-ribosylamino)uracil + NH4(+)</text>
        <dbReference type="Rhea" id="RHEA:21868"/>
        <dbReference type="ChEBI" id="CHEBI:15377"/>
        <dbReference type="ChEBI" id="CHEBI:15378"/>
        <dbReference type="ChEBI" id="CHEBI:28938"/>
        <dbReference type="ChEBI" id="CHEBI:58453"/>
        <dbReference type="ChEBI" id="CHEBI:58614"/>
        <dbReference type="EC" id="3.5.4.26"/>
    </reaction>
</comment>
<comment type="caution">
    <text evidence="20">The sequence shown here is derived from an EMBL/GenBank/DDBJ whole genome shotgun (WGS) entry which is preliminary data.</text>
</comment>
<dbReference type="FunFam" id="3.40.140.10:FF:000025">
    <property type="entry name" value="Riboflavin biosynthesis protein RibD"/>
    <property type="match status" value="1"/>
</dbReference>
<dbReference type="NCBIfam" id="TIGR00326">
    <property type="entry name" value="eubact_ribD"/>
    <property type="match status" value="1"/>
</dbReference>
<comment type="cofactor">
    <cofactor evidence="15 18">
        <name>Zn(2+)</name>
        <dbReference type="ChEBI" id="CHEBI:29105"/>
    </cofactor>
    <text evidence="15 18">Binds 1 zinc ion.</text>
</comment>
<dbReference type="RefSeq" id="WP_118335132.1">
    <property type="nucleotide sequence ID" value="NZ_AP025567.1"/>
</dbReference>
<feature type="binding site" evidence="17">
    <location>
        <position position="184"/>
    </location>
    <ligand>
        <name>substrate</name>
    </ligand>
</feature>
<feature type="binding site" evidence="17">
    <location>
        <position position="170"/>
    </location>
    <ligand>
        <name>NADP(+)</name>
        <dbReference type="ChEBI" id="CHEBI:58349"/>
    </ligand>
</feature>
<evidence type="ECO:0000256" key="8">
    <source>
        <dbReference type="ARBA" id="ARBA00022801"/>
    </source>
</evidence>
<keyword evidence="8 15" id="KW-0378">Hydrolase</keyword>
<dbReference type="UniPathway" id="UPA00275">
    <property type="reaction ID" value="UER00401"/>
</dbReference>
<dbReference type="Proteomes" id="UP000284841">
    <property type="component" value="Unassembled WGS sequence"/>
</dbReference>
<dbReference type="SUPFAM" id="SSF53597">
    <property type="entry name" value="Dihydrofolate reductase-like"/>
    <property type="match status" value="1"/>
</dbReference>
<dbReference type="OrthoDB" id="9800865at2"/>
<dbReference type="InterPro" id="IPR024072">
    <property type="entry name" value="DHFR-like_dom_sf"/>
</dbReference>
<dbReference type="InterPro" id="IPR016192">
    <property type="entry name" value="APOBEC/CMP_deaminase_Zn-bd"/>
</dbReference>
<evidence type="ECO:0000256" key="9">
    <source>
        <dbReference type="ARBA" id="ARBA00022833"/>
    </source>
</evidence>
<feature type="binding site" evidence="17">
    <location>
        <position position="204"/>
    </location>
    <ligand>
        <name>substrate</name>
    </ligand>
</feature>
<feature type="binding site" evidence="17">
    <location>
        <position position="196"/>
    </location>
    <ligand>
        <name>NADP(+)</name>
        <dbReference type="ChEBI" id="CHEBI:58349"/>
    </ligand>
</feature>
<comment type="function">
    <text evidence="1 15">Converts 2,5-diamino-6-(ribosylamino)-4(3h)-pyrimidinone 5'-phosphate into 5-amino-6-(ribosylamino)-2,4(1h,3h)-pyrimidinedione 5'-phosphate.</text>
</comment>
<keyword evidence="12" id="KW-0511">Multifunctional enzyme</keyword>
<dbReference type="PIRSF" id="PIRSF006769">
    <property type="entry name" value="RibD"/>
    <property type="match status" value="1"/>
</dbReference>
<reference evidence="20 21" key="1">
    <citation type="submission" date="2018-08" db="EMBL/GenBank/DDBJ databases">
        <title>A genome reference for cultivated species of the human gut microbiota.</title>
        <authorList>
            <person name="Zou Y."/>
            <person name="Xue W."/>
            <person name="Luo G."/>
        </authorList>
    </citation>
    <scope>NUCLEOTIDE SEQUENCE [LARGE SCALE GENOMIC DNA]</scope>
    <source>
        <strain evidence="20 21">AM07-24</strain>
    </source>
</reference>
<dbReference type="Pfam" id="PF01872">
    <property type="entry name" value="RibD_C"/>
    <property type="match status" value="1"/>
</dbReference>
<comment type="similarity">
    <text evidence="4 15">In the N-terminal section; belongs to the cytidine and deoxycytidylate deaminase family.</text>
</comment>
<dbReference type="PROSITE" id="PS00903">
    <property type="entry name" value="CYT_DCMP_DEAMINASES_1"/>
    <property type="match status" value="1"/>
</dbReference>
<evidence type="ECO:0000256" key="12">
    <source>
        <dbReference type="ARBA" id="ARBA00023268"/>
    </source>
</evidence>
<dbReference type="STRING" id="1776384.GCA_900086585_04101"/>
<feature type="domain" description="CMP/dCMP-type deaminase" evidence="19">
    <location>
        <begin position="1"/>
        <end position="122"/>
    </location>
</feature>
<evidence type="ECO:0000313" key="20">
    <source>
        <dbReference type="EMBL" id="RHJ88462.1"/>
    </source>
</evidence>
<evidence type="ECO:0000256" key="4">
    <source>
        <dbReference type="ARBA" id="ARBA00005259"/>
    </source>
</evidence>
<feature type="binding site" evidence="17">
    <location>
        <position position="154"/>
    </location>
    <ligand>
        <name>NADP(+)</name>
        <dbReference type="ChEBI" id="CHEBI:58349"/>
    </ligand>
</feature>
<keyword evidence="21" id="KW-1185">Reference proteome</keyword>
<dbReference type="InterPro" id="IPR050765">
    <property type="entry name" value="Riboflavin_Biosynth_HTPR"/>
</dbReference>
<dbReference type="InterPro" id="IPR002125">
    <property type="entry name" value="CMP_dCMP_dom"/>
</dbReference>
<dbReference type="EMBL" id="QRMS01000002">
    <property type="protein sequence ID" value="RHJ88462.1"/>
    <property type="molecule type" value="Genomic_DNA"/>
</dbReference>
<proteinExistence type="inferred from homology"/>
<name>A0A415E4A1_9FIRM</name>
<evidence type="ECO:0000313" key="21">
    <source>
        <dbReference type="Proteomes" id="UP000284841"/>
    </source>
</evidence>
<feature type="binding site" evidence="17">
    <location>
        <begin position="295"/>
        <end position="301"/>
    </location>
    <ligand>
        <name>NADP(+)</name>
        <dbReference type="ChEBI" id="CHEBI:58349"/>
    </ligand>
</feature>
<dbReference type="GO" id="GO:0008835">
    <property type="term" value="F:diaminohydroxyphosphoribosylaminopyrimidine deaminase activity"/>
    <property type="evidence" value="ECO:0007669"/>
    <property type="project" value="UniProtKB-EC"/>
</dbReference>
<feature type="binding site" evidence="17">
    <location>
        <position position="200"/>
    </location>
    <ligand>
        <name>NADP(+)</name>
        <dbReference type="ChEBI" id="CHEBI:58349"/>
    </ligand>
</feature>
<keyword evidence="9 15" id="KW-0862">Zinc</keyword>